<dbReference type="SUPFAM" id="SSF160904">
    <property type="entry name" value="Jann2411-like"/>
    <property type="match status" value="1"/>
</dbReference>
<organism evidence="2 3">
    <name type="scientific">Cryptosporangium aurantiacum</name>
    <dbReference type="NCBI Taxonomy" id="134849"/>
    <lineage>
        <taxon>Bacteria</taxon>
        <taxon>Bacillati</taxon>
        <taxon>Actinomycetota</taxon>
        <taxon>Actinomycetes</taxon>
        <taxon>Cryptosporangiales</taxon>
        <taxon>Cryptosporangiaceae</taxon>
        <taxon>Cryptosporangium</taxon>
    </lineage>
</organism>
<dbReference type="Gene3D" id="1.10.3300.10">
    <property type="entry name" value="Jann2411-like domain"/>
    <property type="match status" value="1"/>
</dbReference>
<keyword evidence="3" id="KW-1185">Reference proteome</keyword>
<dbReference type="InterPro" id="IPR023286">
    <property type="entry name" value="ABATE_dom_sf"/>
</dbReference>
<dbReference type="RefSeq" id="WP_073265231.1">
    <property type="nucleotide sequence ID" value="NZ_FRCS01000023.1"/>
</dbReference>
<dbReference type="Pfam" id="PF11706">
    <property type="entry name" value="zf-CGNR"/>
    <property type="match status" value="1"/>
</dbReference>
<name>A0A1M7RMW4_9ACTN</name>
<dbReference type="OrthoDB" id="3531194at2"/>
<dbReference type="EMBL" id="FRCS01000023">
    <property type="protein sequence ID" value="SHN47406.1"/>
    <property type="molecule type" value="Genomic_DNA"/>
</dbReference>
<dbReference type="PANTHER" id="PTHR35525:SF3">
    <property type="entry name" value="BLL6575 PROTEIN"/>
    <property type="match status" value="1"/>
</dbReference>
<sequence>MEYDTYNADAVQLAVDLANLVPARDVAGEGLREACETFVATHLDWFSELAAVPLSDVDVVEISALSRSLRDVAGASSDAESVERLDALLQRCKPVPRATNHDGRMHLHYSDDDAPVVEQLGATVSMAMANLIVRHGRERIGICAAADCADVFVDTSRNRSRRYCSETCASRTTVSAYRARRKAAR</sequence>
<dbReference type="Proteomes" id="UP000184440">
    <property type="component" value="Unassembled WGS sequence"/>
</dbReference>
<dbReference type="InterPro" id="IPR021005">
    <property type="entry name" value="Znf_CGNR"/>
</dbReference>
<proteinExistence type="predicted"/>
<evidence type="ECO:0000259" key="1">
    <source>
        <dbReference type="Pfam" id="PF11706"/>
    </source>
</evidence>
<dbReference type="PANTHER" id="PTHR35525">
    <property type="entry name" value="BLL6575 PROTEIN"/>
    <property type="match status" value="1"/>
</dbReference>
<gene>
    <name evidence="2" type="ORF">SAMN05443668_12352</name>
</gene>
<protein>
    <submittedName>
        <fullName evidence="2">CGNR zinc finger domain-containing protein</fullName>
    </submittedName>
</protein>
<dbReference type="STRING" id="134849.SAMN05443668_12352"/>
<dbReference type="InterPro" id="IPR010852">
    <property type="entry name" value="ABATE"/>
</dbReference>
<feature type="domain" description="Zinc finger CGNR" evidence="1">
    <location>
        <begin position="139"/>
        <end position="181"/>
    </location>
</feature>
<accession>A0A1M7RMW4</accession>
<reference evidence="2 3" key="1">
    <citation type="submission" date="2016-11" db="EMBL/GenBank/DDBJ databases">
        <authorList>
            <person name="Jaros S."/>
            <person name="Januszkiewicz K."/>
            <person name="Wedrychowicz H."/>
        </authorList>
    </citation>
    <scope>NUCLEOTIDE SEQUENCE [LARGE SCALE GENOMIC DNA]</scope>
    <source>
        <strain evidence="2 3">DSM 46144</strain>
    </source>
</reference>
<dbReference type="AlphaFoldDB" id="A0A1M7RMW4"/>
<evidence type="ECO:0000313" key="2">
    <source>
        <dbReference type="EMBL" id="SHN47406.1"/>
    </source>
</evidence>
<evidence type="ECO:0000313" key="3">
    <source>
        <dbReference type="Proteomes" id="UP000184440"/>
    </source>
</evidence>